<accession>A0A0G0QP68</accession>
<reference evidence="3 4" key="1">
    <citation type="journal article" date="2015" name="Nature">
        <title>rRNA introns, odd ribosomes, and small enigmatic genomes across a large radiation of phyla.</title>
        <authorList>
            <person name="Brown C.T."/>
            <person name="Hug L.A."/>
            <person name="Thomas B.C."/>
            <person name="Sharon I."/>
            <person name="Castelle C.J."/>
            <person name="Singh A."/>
            <person name="Wilkins M.J."/>
            <person name="Williams K.H."/>
            <person name="Banfield J.F."/>
        </authorList>
    </citation>
    <scope>NUCLEOTIDE SEQUENCE [LARGE SCALE GENOMIC DNA]</scope>
</reference>
<keyword evidence="2" id="KW-0812">Transmembrane</keyword>
<comment type="caution">
    <text evidence="3">The sequence shown here is derived from an EMBL/GenBank/DDBJ whole genome shotgun (WGS) entry which is preliminary data.</text>
</comment>
<protein>
    <submittedName>
        <fullName evidence="3">Uncharacterized protein</fullName>
    </submittedName>
</protein>
<keyword evidence="2" id="KW-1133">Transmembrane helix</keyword>
<feature type="transmembrane region" description="Helical" evidence="2">
    <location>
        <begin position="700"/>
        <end position="720"/>
    </location>
</feature>
<proteinExistence type="predicted"/>
<feature type="compositionally biased region" description="Basic and acidic residues" evidence="1">
    <location>
        <begin position="751"/>
        <end position="777"/>
    </location>
</feature>
<dbReference type="EMBL" id="LBWG01000030">
    <property type="protein sequence ID" value="KKR03457.1"/>
    <property type="molecule type" value="Genomic_DNA"/>
</dbReference>
<evidence type="ECO:0000313" key="3">
    <source>
        <dbReference type="EMBL" id="KKR03457.1"/>
    </source>
</evidence>
<keyword evidence="2" id="KW-0472">Membrane</keyword>
<name>A0A0G0QP68_9BACT</name>
<dbReference type="AlphaFoldDB" id="A0A0G0QP68"/>
<feature type="region of interest" description="Disordered" evidence="1">
    <location>
        <begin position="737"/>
        <end position="777"/>
    </location>
</feature>
<evidence type="ECO:0000256" key="1">
    <source>
        <dbReference type="SAM" id="MobiDB-lite"/>
    </source>
</evidence>
<dbReference type="Proteomes" id="UP000033935">
    <property type="component" value="Unassembled WGS sequence"/>
</dbReference>
<evidence type="ECO:0000256" key="2">
    <source>
        <dbReference type="SAM" id="Phobius"/>
    </source>
</evidence>
<organism evidence="3 4">
    <name type="scientific">Candidatus Uhrbacteria bacterium GW2011_GWF2_39_13</name>
    <dbReference type="NCBI Taxonomy" id="1618995"/>
    <lineage>
        <taxon>Bacteria</taxon>
        <taxon>Candidatus Uhriibacteriota</taxon>
    </lineage>
</organism>
<sequence>MKNSIIAKILFLVLIFALFINAFPQEKSEVSLPWIEFKNLTNIDKNMIIIPLDTFEKLLIQTGKQDYKSYNIANGNVILNQADFKKIVDSMVNPAGSAGTPPYSYLITKAVYKGKMKSENTDFTATFLVHVLNSDQYQKVPVLPVSTALSDIKVNGQPALVVSENGYTNLVLKGKGEYRVDASFSVKSSLSKGPYQLYLYINQTPITLFELEIPQPQIEVEIPQASQINTTESNKTTYISAVIMPTTGLNITWRKKFEVIEKLPSKVYADMNHLISIEDNALKTNTTINYNILHTEIEGVTVALDDNVNILNIYGDGVGEWQEIIKDKTRMIVIPFTYGKKGNAFVNLVTEVPLSTEGLETPFTGIRTLNTIRESGNIGIELNTSAEVLVTENRGLERIATQTLPADLINRSVKPLIEGFKYSKHPYLLLLDITKHKKIGVPTAAIYSANIITLFTEDGKIVHNIEYNIKNSSKQFLEIKLPKNAEVWSVFVNNEPVESSLNDDGKLLIPLIRSNSLNSTFDTFPVEVIFAESKENFGLFGTKESLLPAVDLLTSQVLWSVYLPNDYKYLYFSSTLEKEEMIRGLNIFGDERVYDESEANEVGMDKKDAGDMEAKAQLSEFRNAPVAESDQMVQMSKEKSFGRKMEQLAASPSISQASGSTGLLPIRINVPMTGQIYRFAKTIVNPADPLTFKVYFIQSWVPAFIKWLIIIVLIAVIVIFRKKIKEFIFKLSAKSHKEHETTEKTVYFNESDFKKDEAAPESPDEKNEAVPEEEKKE</sequence>
<evidence type="ECO:0000313" key="4">
    <source>
        <dbReference type="Proteomes" id="UP000033935"/>
    </source>
</evidence>
<gene>
    <name evidence="3" type="ORF">UT30_C0030G0012</name>
</gene>